<keyword evidence="11" id="KW-0496">Mitochondrion</keyword>
<dbReference type="PANTHER" id="PTHR17098:SF2">
    <property type="entry name" value="NADH DEHYDROGENASE [UBIQUINONE] 1 ALPHA SUBCOMPLEX SUBUNIT 1"/>
    <property type="match status" value="1"/>
</dbReference>
<dbReference type="Pfam" id="PF15879">
    <property type="entry name" value="MWFE"/>
    <property type="match status" value="1"/>
</dbReference>
<dbReference type="VEuPathDB" id="FungiDB:MSYG_1205"/>
<evidence type="ECO:0000256" key="6">
    <source>
        <dbReference type="ARBA" id="ARBA00022660"/>
    </source>
</evidence>
<protein>
    <recommendedName>
        <fullName evidence="4">NADH dehydrogenase [ubiquinone] 1 alpha subcomplex subunit 1</fullName>
    </recommendedName>
</protein>
<feature type="transmembrane region" description="Helical" evidence="13">
    <location>
        <begin position="12"/>
        <end position="32"/>
    </location>
</feature>
<evidence type="ECO:0000256" key="1">
    <source>
        <dbReference type="ARBA" id="ARBA00003195"/>
    </source>
</evidence>
<evidence type="ECO:0000313" key="15">
    <source>
        <dbReference type="Proteomes" id="UP000186303"/>
    </source>
</evidence>
<dbReference type="PANTHER" id="PTHR17098">
    <property type="entry name" value="NADH-UBIQUINONE OXIDOREDUCTASE MWFE SUBUNIT"/>
    <property type="match status" value="1"/>
</dbReference>
<comment type="similarity">
    <text evidence="3">Belongs to the complex I NDUFA1 subunit family.</text>
</comment>
<evidence type="ECO:0000256" key="7">
    <source>
        <dbReference type="ARBA" id="ARBA00022692"/>
    </source>
</evidence>
<dbReference type="STRING" id="1230383.A0A1M8A364"/>
<dbReference type="EMBL" id="LT671822">
    <property type="protein sequence ID" value="SHO76866.1"/>
    <property type="molecule type" value="Genomic_DNA"/>
</dbReference>
<evidence type="ECO:0000256" key="10">
    <source>
        <dbReference type="ARBA" id="ARBA00022989"/>
    </source>
</evidence>
<comment type="subcellular location">
    <subcellularLocation>
        <location evidence="2">Mitochondrion inner membrane</location>
        <topology evidence="2">Single-pass membrane protein</topology>
        <orientation evidence="2">Matrix side</orientation>
    </subcellularLocation>
</comment>
<sequence>MPVPFEAVIPMAIVATLFTVTGTGFSGVSRLANEGKPLRHNVDDWERMMMRRDLRLTGTKRGQARDAIAPESFATNSAWGAERV</sequence>
<keyword evidence="7 13" id="KW-0812">Transmembrane</keyword>
<gene>
    <name evidence="14" type="ORF">MSYG_1205</name>
</gene>
<evidence type="ECO:0000256" key="5">
    <source>
        <dbReference type="ARBA" id="ARBA00022448"/>
    </source>
</evidence>
<dbReference type="AlphaFoldDB" id="A0A1M8A364"/>
<keyword evidence="5" id="KW-0813">Transport</keyword>
<evidence type="ECO:0000256" key="8">
    <source>
        <dbReference type="ARBA" id="ARBA00022792"/>
    </source>
</evidence>
<evidence type="ECO:0000256" key="12">
    <source>
        <dbReference type="ARBA" id="ARBA00023136"/>
    </source>
</evidence>
<evidence type="ECO:0000256" key="4">
    <source>
        <dbReference type="ARBA" id="ARBA00016392"/>
    </source>
</evidence>
<evidence type="ECO:0000256" key="11">
    <source>
        <dbReference type="ARBA" id="ARBA00023128"/>
    </source>
</evidence>
<dbReference type="GO" id="GO:0005743">
    <property type="term" value="C:mitochondrial inner membrane"/>
    <property type="evidence" value="ECO:0007669"/>
    <property type="project" value="UniProtKB-SubCell"/>
</dbReference>
<evidence type="ECO:0000256" key="13">
    <source>
        <dbReference type="SAM" id="Phobius"/>
    </source>
</evidence>
<name>A0A1M8A364_MALS4</name>
<keyword evidence="15" id="KW-1185">Reference proteome</keyword>
<evidence type="ECO:0000313" key="14">
    <source>
        <dbReference type="EMBL" id="SHO76866.1"/>
    </source>
</evidence>
<keyword evidence="8" id="KW-0999">Mitochondrion inner membrane</keyword>
<dbReference type="InterPro" id="IPR017384">
    <property type="entry name" value="NADH_Ub_cplx-1_asu_su-1"/>
</dbReference>
<keyword evidence="6" id="KW-0679">Respiratory chain</keyword>
<organism evidence="14 15">
    <name type="scientific">Malassezia sympodialis (strain ATCC 42132)</name>
    <name type="common">Atopic eczema-associated yeast</name>
    <dbReference type="NCBI Taxonomy" id="1230383"/>
    <lineage>
        <taxon>Eukaryota</taxon>
        <taxon>Fungi</taxon>
        <taxon>Dikarya</taxon>
        <taxon>Basidiomycota</taxon>
        <taxon>Ustilaginomycotina</taxon>
        <taxon>Malasseziomycetes</taxon>
        <taxon>Malasseziales</taxon>
        <taxon>Malasseziaceae</taxon>
        <taxon>Malassezia</taxon>
    </lineage>
</organism>
<keyword evidence="12 13" id="KW-0472">Membrane</keyword>
<keyword evidence="9" id="KW-0249">Electron transport</keyword>
<proteinExistence type="inferred from homology"/>
<keyword evidence="10 13" id="KW-1133">Transmembrane helix</keyword>
<evidence type="ECO:0000256" key="9">
    <source>
        <dbReference type="ARBA" id="ARBA00022982"/>
    </source>
</evidence>
<dbReference type="OrthoDB" id="1920692at2759"/>
<dbReference type="Proteomes" id="UP000186303">
    <property type="component" value="Chromosome 2"/>
</dbReference>
<reference evidence="15" key="1">
    <citation type="journal article" date="2017" name="Nucleic Acids Res.">
        <title>Proteogenomics produces comprehensive and highly accurate protein-coding gene annotation in a complete genome assembly of Malassezia sympodialis.</title>
        <authorList>
            <person name="Zhu Y."/>
            <person name="Engstroem P.G."/>
            <person name="Tellgren-Roth C."/>
            <person name="Baudo C.D."/>
            <person name="Kennell J.C."/>
            <person name="Sun S."/>
            <person name="Billmyre R.B."/>
            <person name="Schroeder M.S."/>
            <person name="Andersson A."/>
            <person name="Holm T."/>
            <person name="Sigurgeirsson B."/>
            <person name="Wu G."/>
            <person name="Sankaranarayanan S.R."/>
            <person name="Siddharthan R."/>
            <person name="Sanyal K."/>
            <person name="Lundeberg J."/>
            <person name="Nystedt B."/>
            <person name="Boekhout T."/>
            <person name="Dawson T.L. Jr."/>
            <person name="Heitman J."/>
            <person name="Scheynius A."/>
            <person name="Lehtioe J."/>
        </authorList>
    </citation>
    <scope>NUCLEOTIDE SEQUENCE [LARGE SCALE GENOMIC DNA]</scope>
    <source>
        <strain evidence="15">ATCC 42132</strain>
    </source>
</reference>
<comment type="function">
    <text evidence="1">Accessory subunit of the mitochondrial membrane respiratory chain NADH dehydrogenase (Complex I), that is believed not to be involved in catalysis. Complex I functions in the transfer of electrons from NADH to the respiratory chain. The immediate electron acceptor for the enzyme is believed to be ubiquinone.</text>
</comment>
<accession>A0A1M8A364</accession>
<dbReference type="OMA" id="EVSNPWK"/>
<evidence type="ECO:0000256" key="2">
    <source>
        <dbReference type="ARBA" id="ARBA00004298"/>
    </source>
</evidence>
<evidence type="ECO:0000256" key="3">
    <source>
        <dbReference type="ARBA" id="ARBA00009960"/>
    </source>
</evidence>